<keyword evidence="5" id="KW-1185">Reference proteome</keyword>
<dbReference type="Pfam" id="PF00563">
    <property type="entry name" value="EAL"/>
    <property type="match status" value="1"/>
</dbReference>
<reference evidence="5" key="1">
    <citation type="journal article" date="2019" name="Int. J. Syst. Evol. Microbiol.">
        <title>The Global Catalogue of Microorganisms (GCM) 10K type strain sequencing project: providing services to taxonomists for standard genome sequencing and annotation.</title>
        <authorList>
            <consortium name="The Broad Institute Genomics Platform"/>
            <consortium name="The Broad Institute Genome Sequencing Center for Infectious Disease"/>
            <person name="Wu L."/>
            <person name="Ma J."/>
        </authorList>
    </citation>
    <scope>NUCLEOTIDE SEQUENCE [LARGE SCALE GENOMIC DNA]</scope>
    <source>
        <strain evidence="5">JCM 17460</strain>
    </source>
</reference>
<evidence type="ECO:0000259" key="2">
    <source>
        <dbReference type="PROSITE" id="PS50883"/>
    </source>
</evidence>
<proteinExistence type="predicted"/>
<dbReference type="SMART" id="SM00052">
    <property type="entry name" value="EAL"/>
    <property type="match status" value="1"/>
</dbReference>
<evidence type="ECO:0008006" key="6">
    <source>
        <dbReference type="Google" id="ProtNLM"/>
    </source>
</evidence>
<dbReference type="PROSITE" id="PS50887">
    <property type="entry name" value="GGDEF"/>
    <property type="match status" value="1"/>
</dbReference>
<dbReference type="CDD" id="cd01948">
    <property type="entry name" value="EAL"/>
    <property type="match status" value="1"/>
</dbReference>
<feature type="transmembrane region" description="Helical" evidence="1">
    <location>
        <begin position="143"/>
        <end position="163"/>
    </location>
</feature>
<dbReference type="SMART" id="SM00267">
    <property type="entry name" value="GGDEF"/>
    <property type="match status" value="1"/>
</dbReference>
<dbReference type="InterPro" id="IPR052155">
    <property type="entry name" value="Biofilm_reg_signaling"/>
</dbReference>
<feature type="transmembrane region" description="Helical" evidence="1">
    <location>
        <begin position="175"/>
        <end position="200"/>
    </location>
</feature>
<feature type="domain" description="EAL" evidence="2">
    <location>
        <begin position="497"/>
        <end position="750"/>
    </location>
</feature>
<feature type="transmembrane region" description="Helical" evidence="1">
    <location>
        <begin position="82"/>
        <end position="101"/>
    </location>
</feature>
<feature type="domain" description="GGDEF" evidence="3">
    <location>
        <begin position="357"/>
        <end position="489"/>
    </location>
</feature>
<dbReference type="NCBIfam" id="TIGR00254">
    <property type="entry name" value="GGDEF"/>
    <property type="match status" value="1"/>
</dbReference>
<sequence length="767" mass="82683">MTVRRWGASESRSPRVAVAERVVGRLSWVWLIVGLAANQLAQSATHETSQAILLTTLSIFFPMLLLRLALAVRLYPGRRTGLLLLLGAVFAWSLGSMTVNAESAATRAHFPAPGEWLFLVSYVGMAGYLMLDLDRRQLRPTRGWLDIAVICGATSCLASLLLVTPIRLASGQEGAPLLLALMYPLADLALVLAVLVQALLHARGDRRKSVMLGLAFTLLAAADSGFTLQASARTYDFANASNALWGGAFALLVAAACRPPQAVMRSVPKAAGTTVLLSAGAVAAAVLMIRPDETLAYYTLPPALLTMVAVAWRMGLALKDANRATEAFALSQTDDLTKLPNRRAVRVRLEAGLAARKPLALMMLDLDGFKEINDALGHHVGDTVLRLVAVRMRETVEPHDLVARLGGDEFAIILGTDDEIELMEVAHQVLRDLGQPIAVDGIEVCPSGSIGITIAQVDDADGGDMLRRADVAMYQAKSSSMGAALYDAELDEFSRSRLQLAEDLRKGIADDQIEVWYQPQLDVATMQISGLEALVRWRHPVEGVLSPVSFLPVARRAGLMGTLSETVARQAVREHVNLVGSGLDLRVAINCAPTELLGQAFLPHLYAAVEASGAPVDGLVLEVTEDSFLADPQRTREVLQDLRSHGVQVSIDDYGTGFSSLTYLRNLPVQELKIDRSLVAHVATDTRSRKIVASTIQLAHALDMRIVAEGVENAADLEALVEMGIDTVQGYHLARPMPAREVESWVRGWSSAALSGERHADGRRMAG</sequence>
<dbReference type="CDD" id="cd01949">
    <property type="entry name" value="GGDEF"/>
    <property type="match status" value="1"/>
</dbReference>
<organism evidence="4 5">
    <name type="scientific">Nocardioides daeguensis</name>
    <dbReference type="NCBI Taxonomy" id="908359"/>
    <lineage>
        <taxon>Bacteria</taxon>
        <taxon>Bacillati</taxon>
        <taxon>Actinomycetota</taxon>
        <taxon>Actinomycetes</taxon>
        <taxon>Propionibacteriales</taxon>
        <taxon>Nocardioidaceae</taxon>
        <taxon>Nocardioides</taxon>
    </lineage>
</organism>
<dbReference type="InterPro" id="IPR001633">
    <property type="entry name" value="EAL_dom"/>
</dbReference>
<feature type="transmembrane region" description="Helical" evidence="1">
    <location>
        <begin position="113"/>
        <end position="131"/>
    </location>
</feature>
<protein>
    <recommendedName>
        <fullName evidence="6">EAL domain-containing protein</fullName>
    </recommendedName>
</protein>
<feature type="transmembrane region" description="Helical" evidence="1">
    <location>
        <begin position="270"/>
        <end position="289"/>
    </location>
</feature>
<gene>
    <name evidence="4" type="ORF">GCM10022263_27760</name>
</gene>
<feature type="transmembrane region" description="Helical" evidence="1">
    <location>
        <begin position="212"/>
        <end position="231"/>
    </location>
</feature>
<dbReference type="EMBL" id="BAABBB010000013">
    <property type="protein sequence ID" value="GAA3538603.1"/>
    <property type="molecule type" value="Genomic_DNA"/>
</dbReference>
<feature type="transmembrane region" description="Helical" evidence="1">
    <location>
        <begin position="22"/>
        <end position="40"/>
    </location>
</feature>
<dbReference type="PROSITE" id="PS50883">
    <property type="entry name" value="EAL"/>
    <property type="match status" value="1"/>
</dbReference>
<keyword evidence="1" id="KW-1133">Transmembrane helix</keyword>
<dbReference type="Pfam" id="PF00990">
    <property type="entry name" value="GGDEF"/>
    <property type="match status" value="1"/>
</dbReference>
<dbReference type="InterPro" id="IPR000160">
    <property type="entry name" value="GGDEF_dom"/>
</dbReference>
<comment type="caution">
    <text evidence="4">The sequence shown here is derived from an EMBL/GenBank/DDBJ whole genome shotgun (WGS) entry which is preliminary data.</text>
</comment>
<feature type="transmembrane region" description="Helical" evidence="1">
    <location>
        <begin position="52"/>
        <end position="70"/>
    </location>
</feature>
<dbReference type="Proteomes" id="UP001500301">
    <property type="component" value="Unassembled WGS sequence"/>
</dbReference>
<accession>A0ABP6VQ46</accession>
<evidence type="ECO:0000256" key="1">
    <source>
        <dbReference type="SAM" id="Phobius"/>
    </source>
</evidence>
<dbReference type="RefSeq" id="WP_218234337.1">
    <property type="nucleotide sequence ID" value="NZ_BAABBB010000013.1"/>
</dbReference>
<keyword evidence="1" id="KW-0472">Membrane</keyword>
<dbReference type="PANTHER" id="PTHR44757">
    <property type="entry name" value="DIGUANYLATE CYCLASE DGCP"/>
    <property type="match status" value="1"/>
</dbReference>
<evidence type="ECO:0000259" key="3">
    <source>
        <dbReference type="PROSITE" id="PS50887"/>
    </source>
</evidence>
<feature type="transmembrane region" description="Helical" evidence="1">
    <location>
        <begin position="295"/>
        <end position="314"/>
    </location>
</feature>
<evidence type="ECO:0000313" key="5">
    <source>
        <dbReference type="Proteomes" id="UP001500301"/>
    </source>
</evidence>
<keyword evidence="1" id="KW-0812">Transmembrane</keyword>
<dbReference type="PANTHER" id="PTHR44757:SF2">
    <property type="entry name" value="BIOFILM ARCHITECTURE MAINTENANCE PROTEIN MBAA"/>
    <property type="match status" value="1"/>
</dbReference>
<name>A0ABP6VQ46_9ACTN</name>
<evidence type="ECO:0000313" key="4">
    <source>
        <dbReference type="EMBL" id="GAA3538603.1"/>
    </source>
</evidence>